<dbReference type="AlphaFoldDB" id="A0A8B6GAK8"/>
<feature type="compositionally biased region" description="Basic and acidic residues" evidence="1">
    <location>
        <begin position="87"/>
        <end position="101"/>
    </location>
</feature>
<sequence length="109" mass="12435">MDFDFGFERLNTETTFVKDEKLNQHHERFEQSVVSKVVLNGKNPLDDGYSMYKVQIERGRLPGGSQVFQSVLGELVKGKTVEFTIDRKSANKSRPESKHSSDTFTDESC</sequence>
<gene>
    <name evidence="2" type="ORF">MGAL_10B052724</name>
</gene>
<dbReference type="EMBL" id="UYJE01008121">
    <property type="protein sequence ID" value="VDI61284.1"/>
    <property type="molecule type" value="Genomic_DNA"/>
</dbReference>
<evidence type="ECO:0000313" key="3">
    <source>
        <dbReference type="Proteomes" id="UP000596742"/>
    </source>
</evidence>
<dbReference type="Proteomes" id="UP000596742">
    <property type="component" value="Unassembled WGS sequence"/>
</dbReference>
<evidence type="ECO:0000313" key="2">
    <source>
        <dbReference type="EMBL" id="VDI61284.1"/>
    </source>
</evidence>
<comment type="caution">
    <text evidence="2">The sequence shown here is derived from an EMBL/GenBank/DDBJ whole genome shotgun (WGS) entry which is preliminary data.</text>
</comment>
<accession>A0A8B6GAK8</accession>
<evidence type="ECO:0000256" key="1">
    <source>
        <dbReference type="SAM" id="MobiDB-lite"/>
    </source>
</evidence>
<proteinExistence type="predicted"/>
<organism evidence="2 3">
    <name type="scientific">Mytilus galloprovincialis</name>
    <name type="common">Mediterranean mussel</name>
    <dbReference type="NCBI Taxonomy" id="29158"/>
    <lineage>
        <taxon>Eukaryota</taxon>
        <taxon>Metazoa</taxon>
        <taxon>Spiralia</taxon>
        <taxon>Lophotrochozoa</taxon>
        <taxon>Mollusca</taxon>
        <taxon>Bivalvia</taxon>
        <taxon>Autobranchia</taxon>
        <taxon>Pteriomorphia</taxon>
        <taxon>Mytilida</taxon>
        <taxon>Mytiloidea</taxon>
        <taxon>Mytilidae</taxon>
        <taxon>Mytilinae</taxon>
        <taxon>Mytilus</taxon>
    </lineage>
</organism>
<protein>
    <submittedName>
        <fullName evidence="2">Uncharacterized protein</fullName>
    </submittedName>
</protein>
<name>A0A8B6GAK8_MYTGA</name>
<feature type="region of interest" description="Disordered" evidence="1">
    <location>
        <begin position="87"/>
        <end position="109"/>
    </location>
</feature>
<reference evidence="2" key="1">
    <citation type="submission" date="2018-11" db="EMBL/GenBank/DDBJ databases">
        <authorList>
            <person name="Alioto T."/>
            <person name="Alioto T."/>
        </authorList>
    </citation>
    <scope>NUCLEOTIDE SEQUENCE</scope>
</reference>
<keyword evidence="3" id="KW-1185">Reference proteome</keyword>